<organism evidence="2 3">
    <name type="scientific">Gynuella sunshinyii YC6258</name>
    <dbReference type="NCBI Taxonomy" id="1445510"/>
    <lineage>
        <taxon>Bacteria</taxon>
        <taxon>Pseudomonadati</taxon>
        <taxon>Pseudomonadota</taxon>
        <taxon>Gammaproteobacteria</taxon>
        <taxon>Oceanospirillales</taxon>
        <taxon>Saccharospirillaceae</taxon>
        <taxon>Gynuella</taxon>
    </lineage>
</organism>
<evidence type="ECO:0000256" key="1">
    <source>
        <dbReference type="SAM" id="Phobius"/>
    </source>
</evidence>
<evidence type="ECO:0000313" key="2">
    <source>
        <dbReference type="EMBL" id="AJQ94189.1"/>
    </source>
</evidence>
<feature type="transmembrane region" description="Helical" evidence="1">
    <location>
        <begin position="38"/>
        <end position="57"/>
    </location>
</feature>
<dbReference type="AlphaFoldDB" id="A0A0C5VUX5"/>
<keyword evidence="1" id="KW-0812">Transmembrane</keyword>
<evidence type="ECO:0000313" key="3">
    <source>
        <dbReference type="Proteomes" id="UP000032266"/>
    </source>
</evidence>
<sequence>MTQGFTAGGSKATQGTGWKVFTDIDQRAVITRSEIGDLIAFVIGIKVSAVVGFQVLIRRINVSIYDLTIVVVAEIADFSNSSLWVSFLFFS</sequence>
<gene>
    <name evidence="2" type="ORF">YC6258_02151</name>
</gene>
<keyword evidence="1" id="KW-1133">Transmembrane helix</keyword>
<accession>A0A0C5VUX5</accession>
<keyword evidence="1" id="KW-0472">Membrane</keyword>
<dbReference type="EMBL" id="CP007142">
    <property type="protein sequence ID" value="AJQ94189.1"/>
    <property type="molecule type" value="Genomic_DNA"/>
</dbReference>
<reference evidence="2 3" key="1">
    <citation type="submission" date="2014-01" db="EMBL/GenBank/DDBJ databases">
        <title>Full genme sequencing of cellulolytic bacterium Gynuella sunshinyii YC6258T gen. nov., sp. nov.</title>
        <authorList>
            <person name="Khan H."/>
            <person name="Chung E.J."/>
            <person name="Chung Y.R."/>
        </authorList>
    </citation>
    <scope>NUCLEOTIDE SEQUENCE [LARGE SCALE GENOMIC DNA]</scope>
    <source>
        <strain evidence="2 3">YC6258</strain>
    </source>
</reference>
<keyword evidence="3" id="KW-1185">Reference proteome</keyword>
<proteinExistence type="predicted"/>
<protein>
    <submittedName>
        <fullName evidence="2">Uncharacterized protein</fullName>
    </submittedName>
</protein>
<dbReference type="HOGENOM" id="CLU_2422827_0_0_6"/>
<dbReference type="KEGG" id="gsn:YC6258_02151"/>
<dbReference type="Proteomes" id="UP000032266">
    <property type="component" value="Chromosome"/>
</dbReference>
<dbReference type="STRING" id="1445510.YC6258_02151"/>
<name>A0A0C5VUX5_9GAMM</name>